<evidence type="ECO:0000313" key="5">
    <source>
        <dbReference type="EMBL" id="OSD73761.1"/>
    </source>
</evidence>
<name>A0A974QCP3_SALET</name>
<evidence type="ECO:0000313" key="3">
    <source>
        <dbReference type="EMBL" id="OSD61025.1"/>
    </source>
</evidence>
<dbReference type="InterPro" id="IPR047650">
    <property type="entry name" value="Transpos_IS110"/>
</dbReference>
<feature type="non-terminal residue" evidence="2">
    <location>
        <position position="1"/>
    </location>
</feature>
<dbReference type="EMBL" id="NBPI01000126">
    <property type="protein sequence ID" value="OSD52818.1"/>
    <property type="molecule type" value="Genomic_DNA"/>
</dbReference>
<evidence type="ECO:0000313" key="1">
    <source>
        <dbReference type="EMBL" id="OSD52818.1"/>
    </source>
</evidence>
<organism evidence="2 6">
    <name type="scientific">Salmonella enterica subsp. enterica serovar Rough O:d:1,7</name>
    <dbReference type="NCBI Taxonomy" id="1974323"/>
    <lineage>
        <taxon>Bacteria</taxon>
        <taxon>Pseudomonadati</taxon>
        <taxon>Pseudomonadota</taxon>
        <taxon>Gammaproteobacteria</taxon>
        <taxon>Enterobacterales</taxon>
        <taxon>Enterobacteriaceae</taxon>
        <taxon>Salmonella</taxon>
    </lineage>
</organism>
<dbReference type="PANTHER" id="PTHR33055:SF13">
    <property type="entry name" value="TRANSPOSASE"/>
    <property type="match status" value="1"/>
</dbReference>
<dbReference type="EMBL" id="NBPI01000043">
    <property type="protein sequence ID" value="OSD61025.1"/>
    <property type="molecule type" value="Genomic_DNA"/>
</dbReference>
<dbReference type="AlphaFoldDB" id="A0A974QCP3"/>
<dbReference type="EMBL" id="NBPI01000013">
    <property type="protein sequence ID" value="OSD67873.1"/>
    <property type="molecule type" value="Genomic_DNA"/>
</dbReference>
<evidence type="ECO:0000313" key="2">
    <source>
        <dbReference type="EMBL" id="OSD60729.1"/>
    </source>
</evidence>
<protein>
    <submittedName>
        <fullName evidence="2">IS110 family transposase</fullName>
    </submittedName>
</protein>
<comment type="caution">
    <text evidence="2">The sequence shown here is derived from an EMBL/GenBank/DDBJ whole genome shotgun (WGS) entry which is preliminary data.</text>
</comment>
<dbReference type="Proteomes" id="UP000868515">
    <property type="component" value="Unassembled WGS sequence"/>
</dbReference>
<sequence>TKRSSSRIAAALRLAATTIGRSDTALGAFYRRLSSRIGKAKAVTATARKLAILFYNALKYGQKYTDPGANYYEERHRNRVLDGLKRRAKSMGYILHEDPDSCI</sequence>
<dbReference type="EMBL" id="NBPI01000045">
    <property type="protein sequence ID" value="OSD60729.1"/>
    <property type="molecule type" value="Genomic_DNA"/>
</dbReference>
<gene>
    <name evidence="5" type="ORF">R537_05425</name>
    <name evidence="4" type="ORF">R537_16250</name>
    <name evidence="3" type="ORF">R537_27910</name>
    <name evidence="2" type="ORF">R537_28440</name>
    <name evidence="1" type="ORF">R537_30220</name>
</gene>
<accession>A0A974QCP3</accession>
<reference evidence="2 6" key="1">
    <citation type="submission" date="2017-03" db="EMBL/GenBank/DDBJ databases">
        <title>Salmonella serotype comparative study.</title>
        <authorList>
            <person name="Liao J."/>
        </authorList>
    </citation>
    <scope>NUCLEOTIDE SEQUENCE [LARGE SCALE GENOMIC DNA]</scope>
    <source>
        <strain evidence="2 6">NY_FSL S10-1448</strain>
    </source>
</reference>
<evidence type="ECO:0000313" key="6">
    <source>
        <dbReference type="Proteomes" id="UP000868515"/>
    </source>
</evidence>
<dbReference type="EMBL" id="NBPI01000002">
    <property type="protein sequence ID" value="OSD73761.1"/>
    <property type="molecule type" value="Genomic_DNA"/>
</dbReference>
<proteinExistence type="predicted"/>
<evidence type="ECO:0000313" key="4">
    <source>
        <dbReference type="EMBL" id="OSD67873.1"/>
    </source>
</evidence>
<dbReference type="PANTHER" id="PTHR33055">
    <property type="entry name" value="TRANSPOSASE FOR INSERTION SEQUENCE ELEMENT IS1111A"/>
    <property type="match status" value="1"/>
</dbReference>